<dbReference type="Proteomes" id="UP000093748">
    <property type="component" value="Unassembled WGS sequence"/>
</dbReference>
<organism evidence="1 2">
    <name type="scientific">Rhizobium loti</name>
    <name type="common">Mesorhizobium loti</name>
    <dbReference type="NCBI Taxonomy" id="381"/>
    <lineage>
        <taxon>Bacteria</taxon>
        <taxon>Pseudomonadati</taxon>
        <taxon>Pseudomonadota</taxon>
        <taxon>Alphaproteobacteria</taxon>
        <taxon>Hyphomicrobiales</taxon>
        <taxon>Phyllobacteriaceae</taxon>
        <taxon>Mesorhizobium</taxon>
    </lineage>
</organism>
<dbReference type="GeneID" id="66681663"/>
<accession>A0A1A5IWD9</accession>
<gene>
    <name evidence="1" type="ORF">BAE39_07375</name>
</gene>
<reference evidence="2" key="1">
    <citation type="submission" date="2016-06" db="EMBL/GenBank/DDBJ databases">
        <title>NZP2037 Pacbio-Illumina hybrid assembly.</title>
        <authorList>
            <person name="Ramsay J.P."/>
        </authorList>
    </citation>
    <scope>NUCLEOTIDE SEQUENCE [LARGE SCALE GENOMIC DNA]</scope>
    <source>
        <strain evidence="2">R7ANS::ICEMlSym2042</strain>
    </source>
</reference>
<dbReference type="EMBL" id="LZTJ01000001">
    <property type="protein sequence ID" value="OBP83301.1"/>
    <property type="molecule type" value="Genomic_DNA"/>
</dbReference>
<evidence type="ECO:0000313" key="1">
    <source>
        <dbReference type="EMBL" id="OBP83301.1"/>
    </source>
</evidence>
<evidence type="ECO:0000313" key="2">
    <source>
        <dbReference type="Proteomes" id="UP000093748"/>
    </source>
</evidence>
<dbReference type="OrthoDB" id="8084279at2"/>
<sequence>MATFREMRVLEIVENGSLTHDEKVAELREIESEARGLQRAASESSMDDDDGWQDDLRQVRLALDKLGAKEPKKGAASL</sequence>
<dbReference type="AlphaFoldDB" id="A0A1A5IWD9"/>
<protein>
    <submittedName>
        <fullName evidence="1">Uncharacterized protein</fullName>
    </submittedName>
</protein>
<name>A0A1A5IWD9_RHILI</name>
<comment type="caution">
    <text evidence="1">The sequence shown here is derived from an EMBL/GenBank/DDBJ whole genome shotgun (WGS) entry which is preliminary data.</text>
</comment>
<dbReference type="RefSeq" id="WP_010911904.1">
    <property type="nucleotide sequence ID" value="NZ_LZTH01000001.1"/>
</dbReference>
<proteinExistence type="predicted"/>